<dbReference type="Proteomes" id="UP000092993">
    <property type="component" value="Unassembled WGS sequence"/>
</dbReference>
<comment type="caution">
    <text evidence="2">The sequence shown here is derived from an EMBL/GenBank/DDBJ whole genome shotgun (WGS) entry which is preliminary data.</text>
</comment>
<evidence type="ECO:0000256" key="1">
    <source>
        <dbReference type="SAM" id="MobiDB-lite"/>
    </source>
</evidence>
<name>A0A1C7MN11_GRIFR</name>
<evidence type="ECO:0000313" key="3">
    <source>
        <dbReference type="Proteomes" id="UP000092993"/>
    </source>
</evidence>
<dbReference type="EMBL" id="LUGG01000002">
    <property type="protein sequence ID" value="OBZ78250.1"/>
    <property type="molecule type" value="Genomic_DNA"/>
</dbReference>
<feature type="region of interest" description="Disordered" evidence="1">
    <location>
        <begin position="1"/>
        <end position="25"/>
    </location>
</feature>
<keyword evidence="3" id="KW-1185">Reference proteome</keyword>
<accession>A0A1C7MN11</accession>
<proteinExistence type="predicted"/>
<gene>
    <name evidence="2" type="ORF">A0H81_01759</name>
</gene>
<evidence type="ECO:0000313" key="2">
    <source>
        <dbReference type="EMBL" id="OBZ78250.1"/>
    </source>
</evidence>
<sequence>MDASDLNFKYTSSSGSSDQFDSPHSRERCVVSMLDAYDRGRYIFPDGNMNTLEIPGNSKTIATQSTILMPASSRPAMRAFERPKQPMFHANQHVAPPGIMQLPPSNEPFVLQNTRYFQPHPGDGPFPYQAGAEFPSQISAPPFINRRLPMPSGSHQNMLTAYSRMPSFTLLHRGALSGDPSAPIPPVPAVLPGRYQQAFYQTGSHIAVPGPTRYAFPMQPPFMDNIPDPAASWSSRPLQKSLSFHPYHKPDTSGSDESHLSDFHMDLWLSGYHLDPSSPTDIVRCRWKDCVAEMEAKDVVNHVMKVHCRNDGSNKIHCLWVKCGKQRQKGSMHGHVQNVHVGLDHVRCKFCGLRTKKTNKSHAKSCLRKVIFYKPIREQVAGWAAPDGASEEIII</sequence>
<organism evidence="2 3">
    <name type="scientific">Grifola frondosa</name>
    <name type="common">Maitake</name>
    <name type="synonym">Polyporus frondosus</name>
    <dbReference type="NCBI Taxonomy" id="5627"/>
    <lineage>
        <taxon>Eukaryota</taxon>
        <taxon>Fungi</taxon>
        <taxon>Dikarya</taxon>
        <taxon>Basidiomycota</taxon>
        <taxon>Agaricomycotina</taxon>
        <taxon>Agaricomycetes</taxon>
        <taxon>Polyporales</taxon>
        <taxon>Grifolaceae</taxon>
        <taxon>Grifola</taxon>
    </lineage>
</organism>
<reference evidence="2 3" key="1">
    <citation type="submission" date="2016-03" db="EMBL/GenBank/DDBJ databases">
        <title>Whole genome sequencing of Grifola frondosa 9006-11.</title>
        <authorList>
            <person name="Min B."/>
            <person name="Park H."/>
            <person name="Kim J.-G."/>
            <person name="Cho H."/>
            <person name="Oh Y.-L."/>
            <person name="Kong W.-S."/>
            <person name="Choi I.-G."/>
        </authorList>
    </citation>
    <scope>NUCLEOTIDE SEQUENCE [LARGE SCALE GENOMIC DNA]</scope>
    <source>
        <strain evidence="2 3">9006-11</strain>
    </source>
</reference>
<dbReference type="AlphaFoldDB" id="A0A1C7MN11"/>
<protein>
    <recommendedName>
        <fullName evidence="4">C2H2-type domain-containing protein</fullName>
    </recommendedName>
</protein>
<evidence type="ECO:0008006" key="4">
    <source>
        <dbReference type="Google" id="ProtNLM"/>
    </source>
</evidence>